<dbReference type="InterPro" id="IPR002745">
    <property type="entry name" value="Ptrans_KptA/Tpt1"/>
</dbReference>
<keyword evidence="2 5" id="KW-0808">Transferase</keyword>
<dbReference type="GO" id="GO:0003950">
    <property type="term" value="F:NAD+ poly-ADP-ribosyltransferase activity"/>
    <property type="evidence" value="ECO:0007669"/>
    <property type="project" value="InterPro"/>
</dbReference>
<dbReference type="AlphaFoldDB" id="A0A1Q6DTF4"/>
<dbReference type="SUPFAM" id="SSF56399">
    <property type="entry name" value="ADP-ribosylation"/>
    <property type="match status" value="1"/>
</dbReference>
<keyword evidence="3 5" id="KW-0520">NAD</keyword>
<gene>
    <name evidence="5" type="primary">kptA</name>
    <name evidence="6" type="ORF">BTN85_0086</name>
</gene>
<evidence type="ECO:0000256" key="2">
    <source>
        <dbReference type="ARBA" id="ARBA00022679"/>
    </source>
</evidence>
<comment type="caution">
    <text evidence="6">The sequence shown here is derived from an EMBL/GenBank/DDBJ whole genome shotgun (WGS) entry which is preliminary data.</text>
</comment>
<evidence type="ECO:0000313" key="6">
    <source>
        <dbReference type="EMBL" id="OKY77618.1"/>
    </source>
</evidence>
<dbReference type="InParanoid" id="A0A1Q6DTF4"/>
<dbReference type="PANTHER" id="PTHR12684:SF2">
    <property type="entry name" value="TRNA 2'-PHOSPHOTRANSFERASE 1"/>
    <property type="match status" value="1"/>
</dbReference>
<reference evidence="6" key="1">
    <citation type="submission" date="2016-12" db="EMBL/GenBank/DDBJ databases">
        <title>Discovery of methanogenic haloarchaea.</title>
        <authorList>
            <person name="Sorokin D.Y."/>
            <person name="Makarova K.S."/>
            <person name="Abbas B."/>
            <person name="Ferrer M."/>
            <person name="Golyshin P.N."/>
        </authorList>
    </citation>
    <scope>NUCLEOTIDE SEQUENCE [LARGE SCALE GENOMIC DNA]</scope>
    <source>
        <strain evidence="6">HMET1</strain>
    </source>
</reference>
<dbReference type="Gene3D" id="1.10.10.970">
    <property type="entry name" value="RNA 2'-phosphotransferase, Tpt1/KptA family, N-terminal domain"/>
    <property type="match status" value="1"/>
</dbReference>
<dbReference type="Pfam" id="PF01885">
    <property type="entry name" value="PTS_2-RNA"/>
    <property type="match status" value="1"/>
</dbReference>
<accession>A0A1Q6DTF4</accession>
<dbReference type="EC" id="2.7.1.-" evidence="5"/>
<dbReference type="InterPro" id="IPR022928">
    <property type="entry name" value="RNA_2'-PTrans_KptA"/>
</dbReference>
<proteinExistence type="inferred from homology"/>
<dbReference type="PANTHER" id="PTHR12684">
    <property type="entry name" value="PUTATIVE PHOSPHOTRANSFERASE"/>
    <property type="match status" value="1"/>
</dbReference>
<dbReference type="GO" id="GO:0006388">
    <property type="term" value="P:tRNA splicing, via endonucleolytic cleavage and ligation"/>
    <property type="evidence" value="ECO:0007669"/>
    <property type="project" value="UniProtKB-UniRule"/>
</dbReference>
<dbReference type="STRING" id="1903181.BTN85_0086"/>
<evidence type="ECO:0000313" key="7">
    <source>
        <dbReference type="Proteomes" id="UP000185744"/>
    </source>
</evidence>
<dbReference type="Proteomes" id="UP000185744">
    <property type="component" value="Unassembled WGS sequence"/>
</dbReference>
<sequence>MNIKKCGTHGYYRGNKCECGEEGEKVLSENKTRSLGKIVSGALRHFPKDIGINLDENGWTSLDELYEAIKTRNKYDWLEKDHLRVLVETDEKGRYEIENGKIRATYGHTVDVRPDLPSKKVEGKLYFGSSKEEAGRIVEIGLKPAEKTRVHLSESKKSALEVAMSSTDNPVLIEVHAESAQEDGIEILKAAKELWVADEIPPEYLEIAST</sequence>
<name>A0A1Q6DTF4_METT1</name>
<evidence type="ECO:0000256" key="3">
    <source>
        <dbReference type="ARBA" id="ARBA00023027"/>
    </source>
</evidence>
<evidence type="ECO:0000256" key="1">
    <source>
        <dbReference type="ARBA" id="ARBA00009836"/>
    </source>
</evidence>
<comment type="similarity">
    <text evidence="1 5">Belongs to the KptA/TPT1 family.</text>
</comment>
<evidence type="ECO:0000256" key="4">
    <source>
        <dbReference type="ARBA" id="ARBA00025212"/>
    </source>
</evidence>
<dbReference type="GO" id="GO:0000215">
    <property type="term" value="F:tRNA 2'-phosphotransferase activity"/>
    <property type="evidence" value="ECO:0007669"/>
    <property type="project" value="TreeGrafter"/>
</dbReference>
<protein>
    <recommendedName>
        <fullName evidence="5">Probable RNA 2'-phosphotransferase</fullName>
        <ecNumber evidence="5">2.7.1.-</ecNumber>
    </recommendedName>
</protein>
<evidence type="ECO:0000256" key="5">
    <source>
        <dbReference type="HAMAP-Rule" id="MF_00299"/>
    </source>
</evidence>
<dbReference type="HAMAP" id="MF_00299">
    <property type="entry name" value="KptA"/>
    <property type="match status" value="1"/>
</dbReference>
<keyword evidence="7" id="KW-1185">Reference proteome</keyword>
<organism evidence="6 7">
    <name type="scientific">Methanohalarchaeum thermophilum</name>
    <dbReference type="NCBI Taxonomy" id="1903181"/>
    <lineage>
        <taxon>Archaea</taxon>
        <taxon>Methanobacteriati</taxon>
        <taxon>Methanobacteriota</taxon>
        <taxon>Methanonatronarchaeia</taxon>
        <taxon>Methanonatronarchaeales</taxon>
        <taxon>Methanonatronarchaeaceae</taxon>
        <taxon>Candidatus Methanohalarchaeum</taxon>
    </lineage>
</organism>
<comment type="function">
    <text evidence="4 5">Removes the 2'-phosphate from RNA via an intermediate in which the phosphate is ADP-ribosylated by NAD followed by a presumed transesterification to release the RNA and generate ADP-ribose 1''-2''-cyclic phosphate (APPR&gt;P). May function as an ADP-ribosylase.</text>
</comment>
<dbReference type="EMBL" id="MSDW01000001">
    <property type="protein sequence ID" value="OKY77618.1"/>
    <property type="molecule type" value="Genomic_DNA"/>
</dbReference>
<dbReference type="InterPro" id="IPR042080">
    <property type="entry name" value="RNA_2'-PTrans_N"/>
</dbReference>
<dbReference type="InterPro" id="IPR042081">
    <property type="entry name" value="RNA_2'-PTrans_C"/>
</dbReference>
<dbReference type="Gene3D" id="3.20.170.30">
    <property type="match status" value="1"/>
</dbReference>